<evidence type="ECO:0000313" key="2">
    <source>
        <dbReference type="Proteomes" id="UP000708208"/>
    </source>
</evidence>
<gene>
    <name evidence="1" type="ORF">AFUS01_LOCUS24179</name>
</gene>
<evidence type="ECO:0000313" key="1">
    <source>
        <dbReference type="EMBL" id="CAG7785561.1"/>
    </source>
</evidence>
<proteinExistence type="predicted"/>
<dbReference type="AlphaFoldDB" id="A0A8J2P2H9"/>
<dbReference type="Proteomes" id="UP000708208">
    <property type="component" value="Unassembled WGS sequence"/>
</dbReference>
<keyword evidence="2" id="KW-1185">Reference proteome</keyword>
<name>A0A8J2P2H9_9HEXA</name>
<reference evidence="1" key="1">
    <citation type="submission" date="2021-06" db="EMBL/GenBank/DDBJ databases">
        <authorList>
            <person name="Hodson N. C."/>
            <person name="Mongue J. A."/>
            <person name="Jaron S. K."/>
        </authorList>
    </citation>
    <scope>NUCLEOTIDE SEQUENCE</scope>
</reference>
<accession>A0A8J2P2H9</accession>
<dbReference type="PANTHER" id="PTHR47331">
    <property type="entry name" value="PHD-TYPE DOMAIN-CONTAINING PROTEIN"/>
    <property type="match status" value="1"/>
</dbReference>
<sequence>MVADLKQMFRHIWLHEKHRDYLRIIRRGSKDKPIKEYRLKPVTYGTGCATYQATKILKRVSDDSADTFPIAAAKIKEDFYIDDFMSGADSVEEASLIQKQVLAVMSQANFTRRNVRVTNARY</sequence>
<organism evidence="1 2">
    <name type="scientific">Allacma fusca</name>
    <dbReference type="NCBI Taxonomy" id="39272"/>
    <lineage>
        <taxon>Eukaryota</taxon>
        <taxon>Metazoa</taxon>
        <taxon>Ecdysozoa</taxon>
        <taxon>Arthropoda</taxon>
        <taxon>Hexapoda</taxon>
        <taxon>Collembola</taxon>
        <taxon>Symphypleona</taxon>
        <taxon>Sminthuridae</taxon>
        <taxon>Allacma</taxon>
    </lineage>
</organism>
<dbReference type="EMBL" id="CAJVCH010298834">
    <property type="protein sequence ID" value="CAG7785561.1"/>
    <property type="molecule type" value="Genomic_DNA"/>
</dbReference>
<dbReference type="OrthoDB" id="8065733at2759"/>
<comment type="caution">
    <text evidence="1">The sequence shown here is derived from an EMBL/GenBank/DDBJ whole genome shotgun (WGS) entry which is preliminary data.</text>
</comment>
<protein>
    <recommendedName>
        <fullName evidence="3">Reverse transcriptase</fullName>
    </recommendedName>
</protein>
<evidence type="ECO:0008006" key="3">
    <source>
        <dbReference type="Google" id="ProtNLM"/>
    </source>
</evidence>